<dbReference type="Ensembl" id="ENSMFAT00000033972.2">
    <property type="protein sequence ID" value="ENSMFAP00000025820.2"/>
    <property type="gene ID" value="ENSMFAG00000044367.2"/>
</dbReference>
<dbReference type="AlphaFoldDB" id="A0A2K5VM69"/>
<dbReference type="Gene3D" id="1.25.40.10">
    <property type="entry name" value="Tetratricopeptide repeat domain"/>
    <property type="match status" value="1"/>
</dbReference>
<comment type="function">
    <text evidence="7">Activator of KIF1B plus-end-directed microtubule motor activity. Required for organization of axonal microtubules, and axonal outgrowth and maintenance during peripheral and central nervous system development.</text>
</comment>
<evidence type="ECO:0000256" key="7">
    <source>
        <dbReference type="ARBA" id="ARBA00045179"/>
    </source>
</evidence>
<feature type="region of interest" description="Disordered" evidence="8">
    <location>
        <begin position="51"/>
        <end position="75"/>
    </location>
</feature>
<reference evidence="9 10" key="1">
    <citation type="submission" date="2013-03" db="EMBL/GenBank/DDBJ databases">
        <authorList>
            <person name="Warren W."/>
            <person name="Wilson R.K."/>
        </authorList>
    </citation>
    <scope>NUCLEOTIDE SEQUENCE</scope>
</reference>
<dbReference type="InterPro" id="IPR011990">
    <property type="entry name" value="TPR-like_helical_dom_sf"/>
</dbReference>
<dbReference type="GO" id="GO:0140311">
    <property type="term" value="F:protein sequestering activity"/>
    <property type="evidence" value="ECO:0007669"/>
    <property type="project" value="Ensembl"/>
</dbReference>
<evidence type="ECO:0000313" key="9">
    <source>
        <dbReference type="Ensembl" id="ENSMFAP00000025820.2"/>
    </source>
</evidence>
<organism evidence="9 10">
    <name type="scientific">Macaca fascicularis</name>
    <name type="common">Crab-eating macaque</name>
    <name type="synonym">Cynomolgus monkey</name>
    <dbReference type="NCBI Taxonomy" id="9541"/>
    <lineage>
        <taxon>Eukaryota</taxon>
        <taxon>Metazoa</taxon>
        <taxon>Chordata</taxon>
        <taxon>Craniata</taxon>
        <taxon>Vertebrata</taxon>
        <taxon>Euteleostomi</taxon>
        <taxon>Mammalia</taxon>
        <taxon>Eutheria</taxon>
        <taxon>Euarchontoglires</taxon>
        <taxon>Primates</taxon>
        <taxon>Haplorrhini</taxon>
        <taxon>Catarrhini</taxon>
        <taxon>Cercopithecidae</taxon>
        <taxon>Cercopithecinae</taxon>
        <taxon>Macaca</taxon>
    </lineage>
</organism>
<evidence type="ECO:0000256" key="5">
    <source>
        <dbReference type="ARBA" id="ARBA00023212"/>
    </source>
</evidence>
<dbReference type="GO" id="GO:0019894">
    <property type="term" value="F:kinesin binding"/>
    <property type="evidence" value="ECO:0007669"/>
    <property type="project" value="Ensembl"/>
</dbReference>
<dbReference type="GO" id="GO:0000226">
    <property type="term" value="P:microtubule cytoskeleton organization"/>
    <property type="evidence" value="ECO:0007669"/>
    <property type="project" value="TreeGrafter"/>
</dbReference>
<comment type="similarity">
    <text evidence="2">Belongs to the KIF-binding protein family.</text>
</comment>
<evidence type="ECO:0000256" key="8">
    <source>
        <dbReference type="SAM" id="MobiDB-lite"/>
    </source>
</evidence>
<dbReference type="GO" id="GO:0021952">
    <property type="term" value="P:central nervous system projection neuron axonogenesis"/>
    <property type="evidence" value="ECO:0007669"/>
    <property type="project" value="TreeGrafter"/>
</dbReference>
<proteinExistence type="inferred from homology"/>
<dbReference type="Bgee" id="ENSMFAG00000044367">
    <property type="expression patterns" value="Expressed in temporal lobe and 13 other cell types or tissues"/>
</dbReference>
<dbReference type="GO" id="GO:0047497">
    <property type="term" value="P:mitochondrion transport along microtubule"/>
    <property type="evidence" value="ECO:0007669"/>
    <property type="project" value="Ensembl"/>
</dbReference>
<keyword evidence="10" id="KW-1185">Reference proteome</keyword>
<name>A0A2K5VM69_MACFA</name>
<reference evidence="9" key="2">
    <citation type="submission" date="2025-08" db="UniProtKB">
        <authorList>
            <consortium name="Ensembl"/>
        </authorList>
    </citation>
    <scope>IDENTIFICATION</scope>
</reference>
<protein>
    <recommendedName>
        <fullName evidence="3">KIF-binding protein</fullName>
    </recommendedName>
    <alternativeName>
        <fullName evidence="6">KIF1-binding protein</fullName>
    </alternativeName>
</protein>
<dbReference type="PANTHER" id="PTHR46321:SF1">
    <property type="entry name" value="KIF-BINDING PROTEIN"/>
    <property type="match status" value="1"/>
</dbReference>
<dbReference type="Proteomes" id="UP000233100">
    <property type="component" value="Chromosome 9"/>
</dbReference>
<dbReference type="PANTHER" id="PTHR46321">
    <property type="entry name" value="KIF1-BINDING PROTEIN"/>
    <property type="match status" value="1"/>
</dbReference>
<evidence type="ECO:0000256" key="6">
    <source>
        <dbReference type="ARBA" id="ARBA00030697"/>
    </source>
</evidence>
<evidence type="ECO:0000256" key="2">
    <source>
        <dbReference type="ARBA" id="ARBA00010305"/>
    </source>
</evidence>
<evidence type="ECO:0000256" key="3">
    <source>
        <dbReference type="ARBA" id="ARBA00016840"/>
    </source>
</evidence>
<keyword evidence="5" id="KW-0206">Cytoskeleton</keyword>
<dbReference type="GO" id="GO:0001701">
    <property type="term" value="P:in utero embryonic development"/>
    <property type="evidence" value="ECO:0007669"/>
    <property type="project" value="Ensembl"/>
</dbReference>
<dbReference type="GO" id="GO:1990535">
    <property type="term" value="P:neuron projection maintenance"/>
    <property type="evidence" value="ECO:0007669"/>
    <property type="project" value="TreeGrafter"/>
</dbReference>
<reference evidence="9" key="3">
    <citation type="submission" date="2025-09" db="UniProtKB">
        <authorList>
            <consortium name="Ensembl"/>
        </authorList>
    </citation>
    <scope>IDENTIFICATION</scope>
</reference>
<dbReference type="Pfam" id="PF12309">
    <property type="entry name" value="KBP_C"/>
    <property type="match status" value="2"/>
</dbReference>
<dbReference type="GeneTree" id="ENSGT00390000013819"/>
<dbReference type="GO" id="GO:0005739">
    <property type="term" value="C:mitochondrion"/>
    <property type="evidence" value="ECO:0007669"/>
    <property type="project" value="Ensembl"/>
</dbReference>
<gene>
    <name evidence="9" type="primary">KIFBP</name>
</gene>
<evidence type="ECO:0000313" key="10">
    <source>
        <dbReference type="Proteomes" id="UP000233100"/>
    </source>
</evidence>
<dbReference type="VEuPathDB" id="HostDB:ENSMFAG00000044367"/>
<comment type="subcellular location">
    <subcellularLocation>
        <location evidence="1">Cytoplasm</location>
        <location evidence="1">Cytoskeleton</location>
    </subcellularLocation>
</comment>
<evidence type="ECO:0000256" key="1">
    <source>
        <dbReference type="ARBA" id="ARBA00004245"/>
    </source>
</evidence>
<sequence length="655" mass="75455">MANVPWAEVCEKFQAALTLSRVELQKNPEKEPYKSKYSARALLEEVKALLGPAPEDEDERPEAEDGPGAGDHALGLPAEVVEPEGPVAQRAVRLAVIEFHLGVNHIDTEELSAGEEHLVKCLRLLRRYRLSHDCISLYIQAQNNLGILWSEREEIETAQAYLESSEALYTQYMKEVGCPPLDPTERFLPEEEKLTEQERSKRFEKVYTHNLYYLAQVYQHLEMFEKAAHYCHSTLKRQLEHNAYHPIEWAINAATLSQFYINKLCFMEARHCLSAANVIFGQTGKISATEDTPEAEGEVPELYHQRKGEIARCWIKYCLTLMQNAQLSMQTEFCPGWSAGVQWCDRSCNLCVPGSKDSPASASQDNIGELDLDKQSELRALRKKELDEEESIRKKAVQFGTGELCDAISAVEEKVSYLRPLDFEEARELFLLGQHYVFEAKEFFQIDGYVTDHIEVVQDHSALFKVLAFFETDMERRCKMHKRRIAMLEPLTVDLNPQYYLLVNRQIQFEIAHAYYDMMDLKVAIADRLRDPDSHIVKKINNLNKSALKYYQLFLDSLRDPNKVFPEHIGEDVLRPAMLAKFRVARLYGKIITADPKKELENLATSLEHYKFIVDYCEKHPEAAQEIEVELELSKEMVSLLPTKMERFRTKMALT</sequence>
<dbReference type="GO" id="GO:0005856">
    <property type="term" value="C:cytoskeleton"/>
    <property type="evidence" value="ECO:0007669"/>
    <property type="project" value="UniProtKB-SubCell"/>
</dbReference>
<keyword evidence="4" id="KW-0963">Cytoplasm</keyword>
<dbReference type="InterPro" id="IPR022083">
    <property type="entry name" value="KBP"/>
</dbReference>
<evidence type="ECO:0000256" key="4">
    <source>
        <dbReference type="ARBA" id="ARBA00022490"/>
    </source>
</evidence>
<dbReference type="SUPFAM" id="SSF48452">
    <property type="entry name" value="TPR-like"/>
    <property type="match status" value="1"/>
</dbReference>
<feature type="compositionally biased region" description="Acidic residues" evidence="8">
    <location>
        <begin position="54"/>
        <end position="65"/>
    </location>
</feature>
<accession>A0A2K5VM69</accession>